<proteinExistence type="predicted"/>
<dbReference type="AlphaFoldDB" id="A0A0A8Y2I9"/>
<protein>
    <submittedName>
        <fullName evidence="2">Uncharacterized protein</fullName>
    </submittedName>
</protein>
<reference evidence="2" key="2">
    <citation type="journal article" date="2015" name="Data Brief">
        <title>Shoot transcriptome of the giant reed, Arundo donax.</title>
        <authorList>
            <person name="Barrero R.A."/>
            <person name="Guerrero F.D."/>
            <person name="Moolhuijzen P."/>
            <person name="Goolsby J.A."/>
            <person name="Tidwell J."/>
            <person name="Bellgard S.E."/>
            <person name="Bellgard M.I."/>
        </authorList>
    </citation>
    <scope>NUCLEOTIDE SEQUENCE</scope>
    <source>
        <tissue evidence="2">Shoot tissue taken approximately 20 cm above the soil surface</tissue>
    </source>
</reference>
<reference evidence="2" key="1">
    <citation type="submission" date="2014-09" db="EMBL/GenBank/DDBJ databases">
        <authorList>
            <person name="Magalhaes I.L.F."/>
            <person name="Oliveira U."/>
            <person name="Santos F.R."/>
            <person name="Vidigal T.H.D.A."/>
            <person name="Brescovit A.D."/>
            <person name="Santos A.J."/>
        </authorList>
    </citation>
    <scope>NUCLEOTIDE SEQUENCE</scope>
    <source>
        <tissue evidence="2">Shoot tissue taken approximately 20 cm above the soil surface</tissue>
    </source>
</reference>
<sequence>MPSKVLSNMMLSPLPPSISTLDN</sequence>
<name>A0A0A8Y2I9_ARUDO</name>
<accession>A0A0A8Y2I9</accession>
<evidence type="ECO:0000256" key="1">
    <source>
        <dbReference type="SAM" id="MobiDB-lite"/>
    </source>
</evidence>
<organism evidence="2">
    <name type="scientific">Arundo donax</name>
    <name type="common">Giant reed</name>
    <name type="synonym">Donax arundinaceus</name>
    <dbReference type="NCBI Taxonomy" id="35708"/>
    <lineage>
        <taxon>Eukaryota</taxon>
        <taxon>Viridiplantae</taxon>
        <taxon>Streptophyta</taxon>
        <taxon>Embryophyta</taxon>
        <taxon>Tracheophyta</taxon>
        <taxon>Spermatophyta</taxon>
        <taxon>Magnoliopsida</taxon>
        <taxon>Liliopsida</taxon>
        <taxon>Poales</taxon>
        <taxon>Poaceae</taxon>
        <taxon>PACMAD clade</taxon>
        <taxon>Arundinoideae</taxon>
        <taxon>Arundineae</taxon>
        <taxon>Arundo</taxon>
    </lineage>
</organism>
<dbReference type="EMBL" id="GBRH01277509">
    <property type="protein sequence ID" value="JAD20386.1"/>
    <property type="molecule type" value="Transcribed_RNA"/>
</dbReference>
<feature type="region of interest" description="Disordered" evidence="1">
    <location>
        <begin position="1"/>
        <end position="23"/>
    </location>
</feature>
<evidence type="ECO:0000313" key="2">
    <source>
        <dbReference type="EMBL" id="JAD20386.1"/>
    </source>
</evidence>
<feature type="compositionally biased region" description="Polar residues" evidence="1">
    <location>
        <begin position="1"/>
        <end position="10"/>
    </location>
</feature>